<dbReference type="SUPFAM" id="SSF63829">
    <property type="entry name" value="Calcium-dependent phosphotriesterase"/>
    <property type="match status" value="3"/>
</dbReference>
<dbReference type="Pfam" id="PF07494">
    <property type="entry name" value="Reg_prop"/>
    <property type="match status" value="2"/>
</dbReference>
<dbReference type="RefSeq" id="WP_210856358.1">
    <property type="nucleotide sequence ID" value="NZ_JAGQDD010000018.1"/>
</dbReference>
<evidence type="ECO:0000256" key="1">
    <source>
        <dbReference type="SAM" id="MobiDB-lite"/>
    </source>
</evidence>
<dbReference type="Pfam" id="PF07495">
    <property type="entry name" value="Y_Y_Y"/>
    <property type="match status" value="1"/>
</dbReference>
<dbReference type="EMBL" id="JAGQDD010000018">
    <property type="protein sequence ID" value="MBQ0932647.1"/>
    <property type="molecule type" value="Genomic_DNA"/>
</dbReference>
<feature type="domain" description="GGDEF" evidence="2">
    <location>
        <begin position="886"/>
        <end position="1019"/>
    </location>
</feature>
<dbReference type="InterPro" id="IPR000160">
    <property type="entry name" value="GGDEF_dom"/>
</dbReference>
<dbReference type="GO" id="GO:0052621">
    <property type="term" value="F:diguanylate cyclase activity"/>
    <property type="evidence" value="ECO:0007669"/>
    <property type="project" value="UniProtKB-EC"/>
</dbReference>
<feature type="compositionally biased region" description="Low complexity" evidence="1">
    <location>
        <begin position="1017"/>
        <end position="1042"/>
    </location>
</feature>
<keyword evidence="3" id="KW-0808">Transferase</keyword>
<dbReference type="PROSITE" id="PS50887">
    <property type="entry name" value="GGDEF"/>
    <property type="match status" value="1"/>
</dbReference>
<accession>A0A940Y9X2</accession>
<dbReference type="PANTHER" id="PTHR46663:SF2">
    <property type="entry name" value="GGDEF DOMAIN-CONTAINING PROTEIN"/>
    <property type="match status" value="1"/>
</dbReference>
<dbReference type="Gene3D" id="3.30.70.270">
    <property type="match status" value="1"/>
</dbReference>
<keyword evidence="4" id="KW-1185">Reference proteome</keyword>
<organism evidence="3 4">
    <name type="scientific">Ideonella alba</name>
    <dbReference type="NCBI Taxonomy" id="2824118"/>
    <lineage>
        <taxon>Bacteria</taxon>
        <taxon>Pseudomonadati</taxon>
        <taxon>Pseudomonadota</taxon>
        <taxon>Betaproteobacteria</taxon>
        <taxon>Burkholderiales</taxon>
        <taxon>Sphaerotilaceae</taxon>
        <taxon>Ideonella</taxon>
    </lineage>
</organism>
<dbReference type="FunFam" id="3.30.70.270:FF:000001">
    <property type="entry name" value="Diguanylate cyclase domain protein"/>
    <property type="match status" value="1"/>
</dbReference>
<evidence type="ECO:0000259" key="2">
    <source>
        <dbReference type="PROSITE" id="PS50887"/>
    </source>
</evidence>
<dbReference type="InterPro" id="IPR013783">
    <property type="entry name" value="Ig-like_fold"/>
</dbReference>
<dbReference type="InterPro" id="IPR052163">
    <property type="entry name" value="DGC-Regulatory_Protein"/>
</dbReference>
<dbReference type="EC" id="2.7.7.65" evidence="3"/>
<dbReference type="SUPFAM" id="SSF55073">
    <property type="entry name" value="Nucleotide cyclase"/>
    <property type="match status" value="1"/>
</dbReference>
<dbReference type="SMART" id="SM00267">
    <property type="entry name" value="GGDEF"/>
    <property type="match status" value="1"/>
</dbReference>
<dbReference type="InterPro" id="IPR043128">
    <property type="entry name" value="Rev_trsase/Diguanyl_cyclase"/>
</dbReference>
<comment type="caution">
    <text evidence="3">The sequence shown here is derived from an EMBL/GenBank/DDBJ whole genome shotgun (WGS) entry which is preliminary data.</text>
</comment>
<dbReference type="NCBIfam" id="TIGR00254">
    <property type="entry name" value="GGDEF"/>
    <property type="match status" value="1"/>
</dbReference>
<dbReference type="InterPro" id="IPR015943">
    <property type="entry name" value="WD40/YVTN_repeat-like_dom_sf"/>
</dbReference>
<dbReference type="Gene3D" id="2.60.40.10">
    <property type="entry name" value="Immunoglobulins"/>
    <property type="match status" value="1"/>
</dbReference>
<proteinExistence type="predicted"/>
<gene>
    <name evidence="3" type="ORF">KAK03_19385</name>
</gene>
<dbReference type="Proteomes" id="UP000676246">
    <property type="component" value="Unassembled WGS sequence"/>
</dbReference>
<dbReference type="PANTHER" id="PTHR46663">
    <property type="entry name" value="DIGUANYLATE CYCLASE DGCT-RELATED"/>
    <property type="match status" value="1"/>
</dbReference>
<sequence length="1042" mass="113088">MSSHTARHRRTPRPLPAVCGLAGLGLWLALLPAAQAGTDWRAVADPIIQRIANENGLPNSLGPTAIEQDASGQLWIGTQNGLVRWDGQRMSAYRAAPGRPGALPDAFVQRLFRDRQGRLWAGTMSAGLVRFRPDSDDFEHFPAAADGLPHPSVSALADAPGQRLWVGGDGGLVRLDPPTHRVERVALVHEGATALRITALVNARDGRLWVGTDHGLWCSDPQQRQFERVAGVPDAIVRSLFEDRSGRLWLGLRTGTRVWDPAQQRLLTVRERDGATPQPYRAETVDITQAATGDIWLASKTRGLLRVDPQTLVGQPVRHDPLQPNGLDSDAMWLVWTDRDGLLWIGSDRSLMRHDPVAARQVATLYGRTGRTGASRGLSHDSADAVLALPDGRVWVGSPLGIEELDPVLGRVRQLRAQPGTPATRLPEGAVYALVRHAGHVYIGSEHGLYRTTERLDRVERVAVPGRPATATVWSLHSEPGTLWIGAADGLWRLDERGTGGVVHTELTDRRVEMIAPAGDGRLWLGTRSGLALLDPATGRLGAFPSPQAQGPALKGLIVNALLTDTRGRLWLGTGGAGVYVVERPLQPDARVQVVGEDQGLQDLNIAQMLADEQGRVWVSTDDGVAWIDPDTLQAVPQRLADGVGVATYWAKSGTRAPDGTLFFGGVGGLTAIDPARWQAWRHDPAVVISELRVDGKPLPRAQWATAVRQGRLELPVGTRGLAVEFSALDYSAPELLRYGHRLDGVDGDWVSTESRHRWATYTNLSPGRHALQVRATNRNGAWSSQPLQLEVVIPAAWHQTPAFRALLGLMGLGALFALVQARTAWLRRRQAALEQLVEERTAALRDSQARLEQMAFTDALTGLANRRLFGERFDQLERLARRQGQGFALLVVDLDHFKQVNDQLGHAAGDALLVEVARRLQAQVRASDSVARMGGDEFAVLLAWPADAAQVQASCERLLAAFAEPMVHDGRPLHSSPSIGAALYPRHGRTQDELTAAADAALYEAKAGGRNTWRLASTDPVDPAPPVARSVARSARRSPVA</sequence>
<dbReference type="InterPro" id="IPR029787">
    <property type="entry name" value="Nucleotide_cyclase"/>
</dbReference>
<reference evidence="3 4" key="1">
    <citation type="submission" date="2021-04" db="EMBL/GenBank/DDBJ databases">
        <title>The genome sequence of Ideonella sp. 3Y2.</title>
        <authorList>
            <person name="Liu Y."/>
        </authorList>
    </citation>
    <scope>NUCLEOTIDE SEQUENCE [LARGE SCALE GENOMIC DNA]</scope>
    <source>
        <strain evidence="3 4">3Y2</strain>
    </source>
</reference>
<dbReference type="Gene3D" id="2.130.10.10">
    <property type="entry name" value="YVTN repeat-like/Quinoprotein amine dehydrogenase"/>
    <property type="match status" value="3"/>
</dbReference>
<dbReference type="CDD" id="cd00146">
    <property type="entry name" value="PKD"/>
    <property type="match status" value="1"/>
</dbReference>
<dbReference type="Pfam" id="PF00990">
    <property type="entry name" value="GGDEF"/>
    <property type="match status" value="1"/>
</dbReference>
<dbReference type="AlphaFoldDB" id="A0A940Y9X2"/>
<evidence type="ECO:0000313" key="3">
    <source>
        <dbReference type="EMBL" id="MBQ0932647.1"/>
    </source>
</evidence>
<protein>
    <submittedName>
        <fullName evidence="3">Diguanylate cyclase</fullName>
        <ecNumber evidence="3">2.7.7.65</ecNumber>
    </submittedName>
</protein>
<name>A0A940Y9X2_9BURK</name>
<dbReference type="CDD" id="cd01949">
    <property type="entry name" value="GGDEF"/>
    <property type="match status" value="1"/>
</dbReference>
<dbReference type="InterPro" id="IPR011110">
    <property type="entry name" value="Reg_prop"/>
</dbReference>
<feature type="region of interest" description="Disordered" evidence="1">
    <location>
        <begin position="1014"/>
        <end position="1042"/>
    </location>
</feature>
<dbReference type="InterPro" id="IPR011123">
    <property type="entry name" value="Y_Y_Y"/>
</dbReference>
<keyword evidence="3" id="KW-0548">Nucleotidyltransferase</keyword>
<evidence type="ECO:0000313" key="4">
    <source>
        <dbReference type="Proteomes" id="UP000676246"/>
    </source>
</evidence>